<dbReference type="AlphaFoldDB" id="A0A9D4PH82"/>
<dbReference type="Proteomes" id="UP000821837">
    <property type="component" value="Unassembled WGS sequence"/>
</dbReference>
<dbReference type="EMBL" id="JABSTV010001253">
    <property type="protein sequence ID" value="KAH7943186.1"/>
    <property type="molecule type" value="Genomic_DNA"/>
</dbReference>
<proteinExistence type="predicted"/>
<evidence type="ECO:0000313" key="1">
    <source>
        <dbReference type="EMBL" id="KAH7943186.1"/>
    </source>
</evidence>
<reference evidence="1" key="2">
    <citation type="submission" date="2021-09" db="EMBL/GenBank/DDBJ databases">
        <authorList>
            <person name="Jia N."/>
            <person name="Wang J."/>
            <person name="Shi W."/>
            <person name="Du L."/>
            <person name="Sun Y."/>
            <person name="Zhan W."/>
            <person name="Jiang J."/>
            <person name="Wang Q."/>
            <person name="Zhang B."/>
            <person name="Ji P."/>
            <person name="Sakyi L.B."/>
            <person name="Cui X."/>
            <person name="Yuan T."/>
            <person name="Jiang B."/>
            <person name="Yang W."/>
            <person name="Lam T.T.-Y."/>
            <person name="Chang Q."/>
            <person name="Ding S."/>
            <person name="Wang X."/>
            <person name="Zhu J."/>
            <person name="Ruan X."/>
            <person name="Zhao L."/>
            <person name="Wei J."/>
            <person name="Que T."/>
            <person name="Du C."/>
            <person name="Cheng J."/>
            <person name="Dai P."/>
            <person name="Han X."/>
            <person name="Huang E."/>
            <person name="Gao Y."/>
            <person name="Liu J."/>
            <person name="Shao H."/>
            <person name="Ye R."/>
            <person name="Li L."/>
            <person name="Wei W."/>
            <person name="Wang X."/>
            <person name="Wang C."/>
            <person name="Huo Q."/>
            <person name="Li W."/>
            <person name="Guo W."/>
            <person name="Chen H."/>
            <person name="Chen S."/>
            <person name="Zhou L."/>
            <person name="Zhou L."/>
            <person name="Ni X."/>
            <person name="Tian J."/>
            <person name="Zhou Y."/>
            <person name="Sheng Y."/>
            <person name="Liu T."/>
            <person name="Pan Y."/>
            <person name="Xia L."/>
            <person name="Li J."/>
            <person name="Zhao F."/>
            <person name="Cao W."/>
        </authorList>
    </citation>
    <scope>NUCLEOTIDE SEQUENCE</scope>
    <source>
        <strain evidence="1">Rsan-2018</strain>
        <tissue evidence="1">Larvae</tissue>
    </source>
</reference>
<sequence length="213" mass="24388">MWEAKQALLKRWKRQRHNRTLRRRIAKLDRDTEEHAFQVCRAQWEETCNGLEDSDARLRALGASSGTFWIRRKPRPLTGTRFADSYATLGARQMNFLRPNDGPDVTVLAFKNRKCDVESLSSPLSASIEECECDGIALMADGRLTCLGTLQQLRDRTRSPRLPERLHPSELFRMVALLEKDFPLEYAIMGETMLEQVFLSLVGADKGQCTTSR</sequence>
<accession>A0A9D4PH82</accession>
<organism evidence="1 2">
    <name type="scientific">Rhipicephalus sanguineus</name>
    <name type="common">Brown dog tick</name>
    <name type="synonym">Ixodes sanguineus</name>
    <dbReference type="NCBI Taxonomy" id="34632"/>
    <lineage>
        <taxon>Eukaryota</taxon>
        <taxon>Metazoa</taxon>
        <taxon>Ecdysozoa</taxon>
        <taxon>Arthropoda</taxon>
        <taxon>Chelicerata</taxon>
        <taxon>Arachnida</taxon>
        <taxon>Acari</taxon>
        <taxon>Parasitiformes</taxon>
        <taxon>Ixodida</taxon>
        <taxon>Ixodoidea</taxon>
        <taxon>Ixodidae</taxon>
        <taxon>Rhipicephalinae</taxon>
        <taxon>Rhipicephalus</taxon>
        <taxon>Rhipicephalus</taxon>
    </lineage>
</organism>
<reference evidence="1" key="1">
    <citation type="journal article" date="2020" name="Cell">
        <title>Large-Scale Comparative Analyses of Tick Genomes Elucidate Their Genetic Diversity and Vector Capacities.</title>
        <authorList>
            <consortium name="Tick Genome and Microbiome Consortium (TIGMIC)"/>
            <person name="Jia N."/>
            <person name="Wang J."/>
            <person name="Shi W."/>
            <person name="Du L."/>
            <person name="Sun Y."/>
            <person name="Zhan W."/>
            <person name="Jiang J.F."/>
            <person name="Wang Q."/>
            <person name="Zhang B."/>
            <person name="Ji P."/>
            <person name="Bell-Sakyi L."/>
            <person name="Cui X.M."/>
            <person name="Yuan T.T."/>
            <person name="Jiang B.G."/>
            <person name="Yang W.F."/>
            <person name="Lam T.T."/>
            <person name="Chang Q.C."/>
            <person name="Ding S.J."/>
            <person name="Wang X.J."/>
            <person name="Zhu J.G."/>
            <person name="Ruan X.D."/>
            <person name="Zhao L."/>
            <person name="Wei J.T."/>
            <person name="Ye R.Z."/>
            <person name="Que T.C."/>
            <person name="Du C.H."/>
            <person name="Zhou Y.H."/>
            <person name="Cheng J.X."/>
            <person name="Dai P.F."/>
            <person name="Guo W.B."/>
            <person name="Han X.H."/>
            <person name="Huang E.J."/>
            <person name="Li L.F."/>
            <person name="Wei W."/>
            <person name="Gao Y.C."/>
            <person name="Liu J.Z."/>
            <person name="Shao H.Z."/>
            <person name="Wang X."/>
            <person name="Wang C.C."/>
            <person name="Yang T.C."/>
            <person name="Huo Q.B."/>
            <person name="Li W."/>
            <person name="Chen H.Y."/>
            <person name="Chen S.E."/>
            <person name="Zhou L.G."/>
            <person name="Ni X.B."/>
            <person name="Tian J.H."/>
            <person name="Sheng Y."/>
            <person name="Liu T."/>
            <person name="Pan Y.S."/>
            <person name="Xia L.Y."/>
            <person name="Li J."/>
            <person name="Zhao F."/>
            <person name="Cao W.C."/>
        </authorList>
    </citation>
    <scope>NUCLEOTIDE SEQUENCE</scope>
    <source>
        <strain evidence="1">Rsan-2018</strain>
    </source>
</reference>
<keyword evidence="2" id="KW-1185">Reference proteome</keyword>
<dbReference type="VEuPathDB" id="VectorBase:RSAN_048192"/>
<evidence type="ECO:0000313" key="2">
    <source>
        <dbReference type="Proteomes" id="UP000821837"/>
    </source>
</evidence>
<name>A0A9D4PH82_RHISA</name>
<comment type="caution">
    <text evidence="1">The sequence shown here is derived from an EMBL/GenBank/DDBJ whole genome shotgun (WGS) entry which is preliminary data.</text>
</comment>
<gene>
    <name evidence="1" type="ORF">HPB52_006231</name>
</gene>
<protein>
    <submittedName>
        <fullName evidence="1">Uncharacterized protein</fullName>
    </submittedName>
</protein>